<comment type="caution">
    <text evidence="2">The sequence shown here is derived from an EMBL/GenBank/DDBJ whole genome shotgun (WGS) entry which is preliminary data.</text>
</comment>
<gene>
    <name evidence="2" type="ORF">ACFQ1S_10605</name>
</gene>
<keyword evidence="1" id="KW-0732">Signal</keyword>
<evidence type="ECO:0000256" key="1">
    <source>
        <dbReference type="SAM" id="SignalP"/>
    </source>
</evidence>
<feature type="signal peptide" evidence="1">
    <location>
        <begin position="1"/>
        <end position="19"/>
    </location>
</feature>
<dbReference type="SUPFAM" id="SSF50494">
    <property type="entry name" value="Trypsin-like serine proteases"/>
    <property type="match status" value="1"/>
</dbReference>
<dbReference type="InterPro" id="IPR043504">
    <property type="entry name" value="Peptidase_S1_PA_chymotrypsin"/>
</dbReference>
<evidence type="ECO:0008006" key="4">
    <source>
        <dbReference type="Google" id="ProtNLM"/>
    </source>
</evidence>
<evidence type="ECO:0000313" key="2">
    <source>
        <dbReference type="EMBL" id="MFD1045980.1"/>
    </source>
</evidence>
<name>A0ABW3M7V4_9PSEU</name>
<feature type="non-terminal residue" evidence="2">
    <location>
        <position position="134"/>
    </location>
</feature>
<organism evidence="2 3">
    <name type="scientific">Kibdelosporangium lantanae</name>
    <dbReference type="NCBI Taxonomy" id="1497396"/>
    <lineage>
        <taxon>Bacteria</taxon>
        <taxon>Bacillati</taxon>
        <taxon>Actinomycetota</taxon>
        <taxon>Actinomycetes</taxon>
        <taxon>Pseudonocardiales</taxon>
        <taxon>Pseudonocardiaceae</taxon>
        <taxon>Kibdelosporangium</taxon>
    </lineage>
</organism>
<evidence type="ECO:0000313" key="3">
    <source>
        <dbReference type="Proteomes" id="UP001597045"/>
    </source>
</evidence>
<keyword evidence="3" id="KW-1185">Reference proteome</keyword>
<reference evidence="3" key="1">
    <citation type="journal article" date="2019" name="Int. J. Syst. Evol. Microbiol.">
        <title>The Global Catalogue of Microorganisms (GCM) 10K type strain sequencing project: providing services to taxonomists for standard genome sequencing and annotation.</title>
        <authorList>
            <consortium name="The Broad Institute Genomics Platform"/>
            <consortium name="The Broad Institute Genome Sequencing Center for Infectious Disease"/>
            <person name="Wu L."/>
            <person name="Ma J."/>
        </authorList>
    </citation>
    <scope>NUCLEOTIDE SEQUENCE [LARGE SCALE GENOMIC DNA]</scope>
    <source>
        <strain evidence="3">JCM 31486</strain>
    </source>
</reference>
<sequence>MAAASTMLLLPLVAGPAGAITNGRAKSGADHREQFNKGGFVTARININNGERACSGVLLDGDVLYMPSYHENDWVLTAASCFADDPAKDYHVPAGPPKKPATVKTDIDDTTDAGIEFPITNLVPRQDRDLVLAA</sequence>
<dbReference type="Proteomes" id="UP001597045">
    <property type="component" value="Unassembled WGS sequence"/>
</dbReference>
<proteinExistence type="predicted"/>
<dbReference type="InterPro" id="IPR009003">
    <property type="entry name" value="Peptidase_S1_PA"/>
</dbReference>
<protein>
    <recommendedName>
        <fullName evidence="4">Peptidase S1 domain-containing protein</fullName>
    </recommendedName>
</protein>
<accession>A0ABW3M7V4</accession>
<feature type="chain" id="PRO_5045536396" description="Peptidase S1 domain-containing protein" evidence="1">
    <location>
        <begin position="20"/>
        <end position="134"/>
    </location>
</feature>
<dbReference type="EMBL" id="JBHTIS010000474">
    <property type="protein sequence ID" value="MFD1045980.1"/>
    <property type="molecule type" value="Genomic_DNA"/>
</dbReference>
<dbReference type="Gene3D" id="2.40.10.10">
    <property type="entry name" value="Trypsin-like serine proteases"/>
    <property type="match status" value="1"/>
</dbReference>